<dbReference type="Pfam" id="PF09479">
    <property type="entry name" value="Flg_new"/>
    <property type="match status" value="2"/>
</dbReference>
<reference evidence="3 4" key="1">
    <citation type="submission" date="2018-07" db="EMBL/GenBank/DDBJ databases">
        <title>Genomic Encyclopedia of Type Strains, Phase III (KMG-III): the genomes of soil and plant-associated and newly described type strains.</title>
        <authorList>
            <person name="Whitman W."/>
        </authorList>
    </citation>
    <scope>NUCLEOTIDE SEQUENCE [LARGE SCALE GENOMIC DNA]</scope>
    <source>
        <strain evidence="3 4">CECT 7958</strain>
    </source>
</reference>
<comment type="subcellular location">
    <subcellularLocation>
        <location evidence="1">Cell envelope</location>
    </subcellularLocation>
</comment>
<dbReference type="InterPro" id="IPR036415">
    <property type="entry name" value="Lamin_tail_dom_sf"/>
</dbReference>
<dbReference type="InterPro" id="IPR001322">
    <property type="entry name" value="Lamin_tail_dom"/>
</dbReference>
<accession>A0A368ZI35</accession>
<dbReference type="Pfam" id="PF00932">
    <property type="entry name" value="LTD"/>
    <property type="match status" value="1"/>
</dbReference>
<dbReference type="PROSITE" id="PS51841">
    <property type="entry name" value="LTD"/>
    <property type="match status" value="1"/>
</dbReference>
<gene>
    <name evidence="3" type="ORF">DFQ08_101198</name>
</gene>
<proteinExistence type="predicted"/>
<dbReference type="InterPro" id="IPR036116">
    <property type="entry name" value="FN3_sf"/>
</dbReference>
<dbReference type="GO" id="GO:0030313">
    <property type="term" value="C:cell envelope"/>
    <property type="evidence" value="ECO:0007669"/>
    <property type="project" value="UniProtKB-SubCell"/>
</dbReference>
<keyword evidence="4" id="KW-1185">Reference proteome</keyword>
<protein>
    <submittedName>
        <fullName evidence="3">List-Bact-rpt repeat protein</fullName>
    </submittedName>
</protein>
<dbReference type="Pfam" id="PF20009">
    <property type="entry name" value="GEVED"/>
    <property type="match status" value="1"/>
</dbReference>
<dbReference type="SUPFAM" id="SSF49265">
    <property type="entry name" value="Fibronectin type III"/>
    <property type="match status" value="1"/>
</dbReference>
<dbReference type="InterPro" id="IPR013783">
    <property type="entry name" value="Ig-like_fold"/>
</dbReference>
<evidence type="ECO:0000259" key="2">
    <source>
        <dbReference type="PROSITE" id="PS51841"/>
    </source>
</evidence>
<name>A0A368ZI35_9FLAO</name>
<dbReference type="InterPro" id="IPR013378">
    <property type="entry name" value="InlB-like_B-rpt"/>
</dbReference>
<dbReference type="PROSITE" id="PS50194">
    <property type="entry name" value="FILAMIN_REPEAT"/>
    <property type="match status" value="1"/>
</dbReference>
<dbReference type="InterPro" id="IPR042229">
    <property type="entry name" value="Listeria/Bacterioides_rpt_sf"/>
</dbReference>
<dbReference type="SUPFAM" id="SSF74853">
    <property type="entry name" value="Lamin A/C globular tail domain"/>
    <property type="match status" value="1"/>
</dbReference>
<comment type="caution">
    <text evidence="3">The sequence shown here is derived from an EMBL/GenBank/DDBJ whole genome shotgun (WGS) entry which is preliminary data.</text>
</comment>
<feature type="domain" description="LTD" evidence="2">
    <location>
        <begin position="1280"/>
        <end position="1437"/>
    </location>
</feature>
<evidence type="ECO:0000313" key="4">
    <source>
        <dbReference type="Proteomes" id="UP000253436"/>
    </source>
</evidence>
<dbReference type="NCBIfam" id="NF012200">
    <property type="entry name" value="choice_anch_D"/>
    <property type="match status" value="1"/>
</dbReference>
<dbReference type="Gene3D" id="2.60.40.4270">
    <property type="entry name" value="Listeria-Bacteroides repeat domain"/>
    <property type="match status" value="2"/>
</dbReference>
<sequence>MIWSGYGQTKIAELTFETPGGYTTSVTEFSDGSLDYFTRTDGTDIGNTINFTNIQGSYYFAAHDIDGEVSSANQRLYFTGINISGYTTLEVRIHIAEDDDGSSQDWDAADYFHLNGNIDTGTDQNLIWVESSGGTNTTPAIDTDYNGSGDGTHITDAFAQFTKSIAGTGTNLDLELIFNLDSGDEDIAIDNIEIWGVSAGPPTYSVTYNGNSNTGGATPTDSNAYDPGDTVTVLGNTGALVNTCNSFNGWNTKADGSGTSYVASDTFTISDNTTLYAQWTPTGNTVTYNANGGTGTMSPQTNCSATNLTANAFTNSGFTFNSWNTAADGSGASYADEASYSFASDITLYAQWDVFVGPCAEESFNNIPASTGSYTTQNWTGDDGVNWTATISRTDQTLNGRAITTDGGKLTSDTFTGGIGSLTVSTQREFGGSSGTFDLNVNGTFIATIPYDDTIQTTTINNINVGGNVIIELDLNTGDRVSIDDLSWTCYTACSAPADPVGSITGTTPVCTSTDLTFSGTAPAGITNYWQTTATGTDETYNASSTYTATTSGTYYVRAYDTAGTCWSDGNLSYTVVIEEGVPTLTQPTDQTEVIPDTATFSVSSSNTDSYQWQVNTGSGWNNVTDGSGTTTDTYTTIATSTPMNGNQYRCILTNICGTTTSNAVTLNLSNDSPNNATGLEGCLGETSIDLSWNASSGTLTPTGYIVFAQPGSTVPTSTAAAAGDASAYTANTNYTLATTYGTLGKAVFKGNSTNATITGLTSGNDYTFKVVAYYSEDLTGWATGINNTGSWNDTFTIGMPEATFTSASIAPTSSVLSWTNPLPTSCYELLIVANQGGITSFTPTNGNTYAANATYSGANSIVFAGNGITTTVSGLTDGLEYCYTIFVRNVATGEWSSGTSICQTTGLSYCESSGGDSTDSGILNVSLNTIDEDSDSEDAYTDFTTVTTDLTIGETYPLSVNVNTGGNYTSYVKVWIDWDRDGSFNSSSNEAIELGILDDDNNGQPSLSPVNITVPSDAYIGNVRMRVSSRSDSWPERYATSCEDFGYGEVEDYIINIIRPAGAEIHVEGNNNTILNGDITTSGLNNTSFGTTNIGNTIVKTFTIESLGAATLNLTGSPDVQITGTNATDFVVTSQPTDSNLSSGEHTDFVITFTPSGSGIRTATVEIATNDSDENPFTFAIQGTGECNPATYDMSPSTGPAGTVVTITTTSGSNADYATALYDGVATTVNYISPSVFEITIPNNAISGNISFDDITGCTRYLPFTVITSDITSCDGLGSLPTDIFISEVTDRDSSVDGHSYVELHNATGNAVNISNYNIEIHSNGSSSANGIINIPNGTTLADGDTYVISFGTGSTEIDPVSQHDYFSSNTIGLNDSDHLILNNGTINIDLWGDTSGTPFTGGVGTDYSDDTPNGSDYTYRRNYRDTSLPSMTWDPADWTLITPLNYSDIGNYNFSIGDPPIISVEPTDSNFACEFSASFTITGTESYNESDDTQDLAYQWYYTAPGDSGWTEILPSNSNYTGQQSATLNVIDTVNFNGYQYYCQLRENNESCFQASHAANLEVLISEWNGSSWSIAPTIHHAVILDANYNTSTHGNFSACSLVINSGKTLTITDGAYAEVYYDVNNNGTFHIENNGALIQIDDTSVNTGSMSMERKASIKNYDYVYWSSPISGFNISDIAGSYYFYWHPTTINSNGTQGNWIAANNTTMDLGKGYIIRAPNGQTAPATPGELNFTTTFSSSTPGEGVPNNGEIAVTIERGINANSDEDKNDNWNLIGNPYPSAISASDFIIENAAQLQNIDGYINIWTHGTPPSTAEPSPFYQNFANNYNSADYFYYNALGDSNGDGFSGYIAAGQSFMVNMVDGSEAATTTVTFNNSMRDKGYSNSDFFRASPNSSNEKHRFWLNLLTPTTPTNRILVGYTEAATMGEDLLFDAETVLGETSAGVYSMIDDDYFLIQGRALPFAVTDIIPLSVKTIESGSHTLALHAVDGIFETDNQTIYLKDNVLGFTHDLTAQPYTFTLEPGTYNDRFEIVFIPSTLSIDDHQSLSNTITITELTEDLVQFNVDGPHSIKHIDIIDINGRLVYSLEGHNSTEVYNLSRLSQAAYMAKITLSNGQVLSKKALKQY</sequence>
<dbReference type="EMBL" id="QPJO01000001">
    <property type="protein sequence ID" value="RCW93404.1"/>
    <property type="molecule type" value="Genomic_DNA"/>
</dbReference>
<dbReference type="InterPro" id="IPR003961">
    <property type="entry name" value="FN3_dom"/>
</dbReference>
<evidence type="ECO:0000313" key="3">
    <source>
        <dbReference type="EMBL" id="RCW93404.1"/>
    </source>
</evidence>
<dbReference type="InterPro" id="IPR017868">
    <property type="entry name" value="Filamin/ABP280_repeat-like"/>
</dbReference>
<dbReference type="Gene3D" id="2.60.40.10">
    <property type="entry name" value="Immunoglobulins"/>
    <property type="match status" value="2"/>
</dbReference>
<dbReference type="InterPro" id="IPR045474">
    <property type="entry name" value="GEVED"/>
</dbReference>
<dbReference type="SMART" id="SM00060">
    <property type="entry name" value="FN3"/>
    <property type="match status" value="2"/>
</dbReference>
<evidence type="ECO:0000256" key="1">
    <source>
        <dbReference type="ARBA" id="ARBA00004196"/>
    </source>
</evidence>
<organism evidence="3 4">
    <name type="scientific">Winogradskyella arenosi</name>
    <dbReference type="NCBI Taxonomy" id="533325"/>
    <lineage>
        <taxon>Bacteria</taxon>
        <taxon>Pseudomonadati</taxon>
        <taxon>Bacteroidota</taxon>
        <taxon>Flavobacteriia</taxon>
        <taxon>Flavobacteriales</taxon>
        <taxon>Flavobacteriaceae</taxon>
        <taxon>Winogradskyella</taxon>
    </lineage>
</organism>
<dbReference type="Proteomes" id="UP000253436">
    <property type="component" value="Unassembled WGS sequence"/>
</dbReference>
<dbReference type="Pfam" id="PF00041">
    <property type="entry name" value="fn3"/>
    <property type="match status" value="1"/>
</dbReference>